<dbReference type="PANTHER" id="PTHR37181">
    <property type="entry name" value="F6A14.6 PROTEIN"/>
    <property type="match status" value="1"/>
</dbReference>
<keyword evidence="2" id="KW-1185">Reference proteome</keyword>
<dbReference type="PANTHER" id="PTHR37181:SF1">
    <property type="entry name" value="F6A14.6 PROTEIN"/>
    <property type="match status" value="1"/>
</dbReference>
<reference evidence="1 2" key="1">
    <citation type="journal article" date="2023" name="Plants (Basel)">
        <title>Bridging the Gap: Combining Genomics and Transcriptomics Approaches to Understand Stylosanthes scabra, an Orphan Legume from the Brazilian Caatinga.</title>
        <authorList>
            <person name="Ferreira-Neto J.R.C."/>
            <person name="da Silva M.D."/>
            <person name="Binneck E."/>
            <person name="de Melo N.F."/>
            <person name="da Silva R.H."/>
            <person name="de Melo A.L.T.M."/>
            <person name="Pandolfi V."/>
            <person name="Bustamante F.O."/>
            <person name="Brasileiro-Vidal A.C."/>
            <person name="Benko-Iseppon A.M."/>
        </authorList>
    </citation>
    <scope>NUCLEOTIDE SEQUENCE [LARGE SCALE GENOMIC DNA]</scope>
    <source>
        <tissue evidence="1">Leaves</tissue>
    </source>
</reference>
<evidence type="ECO:0000313" key="2">
    <source>
        <dbReference type="Proteomes" id="UP001341840"/>
    </source>
</evidence>
<dbReference type="Proteomes" id="UP001341840">
    <property type="component" value="Unassembled WGS sequence"/>
</dbReference>
<gene>
    <name evidence="1" type="ORF">PIB30_053941</name>
</gene>
<accession>A0ABU6TJJ0</accession>
<organism evidence="1 2">
    <name type="scientific">Stylosanthes scabra</name>
    <dbReference type="NCBI Taxonomy" id="79078"/>
    <lineage>
        <taxon>Eukaryota</taxon>
        <taxon>Viridiplantae</taxon>
        <taxon>Streptophyta</taxon>
        <taxon>Embryophyta</taxon>
        <taxon>Tracheophyta</taxon>
        <taxon>Spermatophyta</taxon>
        <taxon>Magnoliopsida</taxon>
        <taxon>eudicotyledons</taxon>
        <taxon>Gunneridae</taxon>
        <taxon>Pentapetalae</taxon>
        <taxon>rosids</taxon>
        <taxon>fabids</taxon>
        <taxon>Fabales</taxon>
        <taxon>Fabaceae</taxon>
        <taxon>Papilionoideae</taxon>
        <taxon>50 kb inversion clade</taxon>
        <taxon>dalbergioids sensu lato</taxon>
        <taxon>Dalbergieae</taxon>
        <taxon>Pterocarpus clade</taxon>
        <taxon>Stylosanthes</taxon>
    </lineage>
</organism>
<evidence type="ECO:0000313" key="1">
    <source>
        <dbReference type="EMBL" id="MED6148519.1"/>
    </source>
</evidence>
<name>A0ABU6TJJ0_9FABA</name>
<sequence>MSLLEVIKNASINSKPLDSPLEYPIVLSVDTIIPKLKSEQEDKQEDAAASCLLKPLSGWKISQADAKIIDIGKKFFIQLKEKLKNGNSLEKGEFIGDLNSYLNSIAEKKGVPVAVNPSMPNYTRLLIEKVGFFMGKDVVSVVLDVCISFEIWDIVEALIEDGVIKHSCNSGLIARLVEKKRSDLICSCIKQAFDLGSSEVLSILRYFLSPTKDAYDSMVTVRKEWEKQAQLAIDGISEGDWNKKNLLLAKEASILLMVAYDGFSASEICLHYLVASPNINDVLLSSSFNKLNGKELITLIRYLLKWLKKYERFPQAGPCPEAASVLGLTVCDWVPKLEDVVKFLGFVLDENFSSLVLYLEFHEQLRLIEEVVSSLTAESKFCFMMCDVVNKLKKEVLKGGNTYDLF</sequence>
<proteinExistence type="predicted"/>
<comment type="caution">
    <text evidence="1">The sequence shown here is derived from an EMBL/GenBank/DDBJ whole genome shotgun (WGS) entry which is preliminary data.</text>
</comment>
<dbReference type="EMBL" id="JASCZI010091027">
    <property type="protein sequence ID" value="MED6148519.1"/>
    <property type="molecule type" value="Genomic_DNA"/>
</dbReference>
<protein>
    <submittedName>
        <fullName evidence="1">Uncharacterized protein</fullName>
    </submittedName>
</protein>